<evidence type="ECO:0000313" key="1">
    <source>
        <dbReference type="EMBL" id="VDY41867.1"/>
    </source>
</evidence>
<evidence type="ECO:0000313" key="2">
    <source>
        <dbReference type="Proteomes" id="UP000281393"/>
    </source>
</evidence>
<proteinExistence type="predicted"/>
<dbReference type="AlphaFoldDB" id="A0A447JI41"/>
<accession>A0A447JI41</accession>
<sequence>MAMDSLSSVNFWSPTRSPKACQLTGTVCFQIIKGELDLLIIFVNGIDQAALRFARQRNHITVFIGVKLELAAAKGDLFTGILVV</sequence>
<dbReference type="Proteomes" id="UP000281393">
    <property type="component" value="Chromosome"/>
</dbReference>
<protein>
    <submittedName>
        <fullName evidence="1">Uncharacterized protein</fullName>
    </submittedName>
</protein>
<gene>
    <name evidence="1" type="ORF">NCTC7102_02949</name>
</gene>
<reference evidence="1 2" key="1">
    <citation type="submission" date="2018-12" db="EMBL/GenBank/DDBJ databases">
        <authorList>
            <consortium name="Pathogen Informatics"/>
        </authorList>
    </citation>
    <scope>NUCLEOTIDE SEQUENCE [LARGE SCALE GENOMIC DNA]</scope>
    <source>
        <strain evidence="1 2">NCTC7102</strain>
    </source>
</reference>
<organism evidence="1 2">
    <name type="scientific">Salmonella enterica subsp. enterica serovar Daytona</name>
    <dbReference type="NCBI Taxonomy" id="1962639"/>
    <lineage>
        <taxon>Bacteria</taxon>
        <taxon>Pseudomonadati</taxon>
        <taxon>Pseudomonadota</taxon>
        <taxon>Gammaproteobacteria</taxon>
        <taxon>Enterobacterales</taxon>
        <taxon>Enterobacteriaceae</taxon>
        <taxon>Salmonella</taxon>
    </lineage>
</organism>
<name>A0A447JI41_SALET</name>
<dbReference type="EMBL" id="LR133909">
    <property type="protein sequence ID" value="VDY41867.1"/>
    <property type="molecule type" value="Genomic_DNA"/>
</dbReference>